<dbReference type="GO" id="GO:0007165">
    <property type="term" value="P:signal transduction"/>
    <property type="evidence" value="ECO:0007669"/>
    <property type="project" value="UniProtKB-KW"/>
</dbReference>
<keyword evidence="7 8" id="KW-0807">Transducer</keyword>
<dbReference type="PANTHER" id="PTHR32089:SF114">
    <property type="entry name" value="METHYL-ACCEPTING CHEMOTAXIS PROTEIN MCPB"/>
    <property type="match status" value="1"/>
</dbReference>
<dbReference type="PROSITE" id="PS50111">
    <property type="entry name" value="CHEMOTAXIS_TRANSDUC_2"/>
    <property type="match status" value="1"/>
</dbReference>
<dbReference type="InterPro" id="IPR029151">
    <property type="entry name" value="Sensor-like_sf"/>
</dbReference>
<dbReference type="CDD" id="cd12913">
    <property type="entry name" value="PDC1_MCP_like"/>
    <property type="match status" value="1"/>
</dbReference>
<keyword evidence="5 9" id="KW-1133">Transmembrane helix</keyword>
<evidence type="ECO:0000256" key="7">
    <source>
        <dbReference type="ARBA" id="ARBA00023224"/>
    </source>
</evidence>
<dbReference type="HOGENOM" id="CLU_000445_107_19_9"/>
<evidence type="ECO:0000313" key="11">
    <source>
        <dbReference type="EMBL" id="EOT30398.1"/>
    </source>
</evidence>
<feature type="transmembrane region" description="Helical" evidence="9">
    <location>
        <begin position="277"/>
        <end position="303"/>
    </location>
</feature>
<evidence type="ECO:0000256" key="2">
    <source>
        <dbReference type="ARBA" id="ARBA00022475"/>
    </source>
</evidence>
<keyword evidence="12" id="KW-1185">Reference proteome</keyword>
<dbReference type="Proteomes" id="UP000014136">
    <property type="component" value="Unassembled WGS sequence"/>
</dbReference>
<evidence type="ECO:0000256" key="5">
    <source>
        <dbReference type="ARBA" id="ARBA00022989"/>
    </source>
</evidence>
<dbReference type="GO" id="GO:0005886">
    <property type="term" value="C:plasma membrane"/>
    <property type="evidence" value="ECO:0007669"/>
    <property type="project" value="UniProtKB-SubCell"/>
</dbReference>
<keyword evidence="2" id="KW-1003">Cell membrane</keyword>
<sequence>MKQKQKSIGTFVALILIFTALVPLVAMLLSSLQSTTTLLTERNGETQKSAANTIMAIKNDLMDATKYRIEELEATPELQNTFDLPAITKLLETSGSADINVRYIIFAKADGAYAESVPYPEDPTFDPTTRPWYQAAMQQKGEVIRTQPYLDAGSETDYVVTLAKAIQNKDGEEGVIAVDVSYHSVNTALNNLTVGRTGELYFVSSEGQVLNASNEEEVGKNLADTADFKKIKALPDASGFVNEGRNSIYFNKGGADSTTWVLISAKNSEYQAEKTSLLLNSGIVALVMMAIVAGVVFITTSLVRQIVAILAQQFDKISHGELARLDTIKKAESGKGIHGFARRFVSPKEKGNEIQQLVARYNRMIETMGTLIRKVQGESNHVATMSDALLELSQQTNAATEEVTETITGIAEVTGTQAQETEASVNQVQQLSDVVQELQTNVTRMNEQSQESVGINQQSMEIMAEVNTNWQNELAQMSQLVTKMNAMNTNIQNINQIITVINDISYQTNLLALNASIEASRAGESGKGFAVVATEIRKLAEQSKTSTLEIEQIIAQIQEQSQDVVAQTSRSVNGGEKQSLLIEQAITSSDEVFAHSSAVINNIATIQQATERIVAIQTAVLENLENISASTEENAAGTQEVSANAEEVLATMEEFVGHVAELQTISEGLHQLTNQFDVK</sequence>
<comment type="caution">
    <text evidence="11">The sequence shown here is derived from an EMBL/GenBank/DDBJ whole genome shotgun (WGS) entry which is preliminary data.</text>
</comment>
<dbReference type="InterPro" id="IPR033479">
    <property type="entry name" value="dCache_1"/>
</dbReference>
<proteinExistence type="predicted"/>
<evidence type="ECO:0000313" key="12">
    <source>
        <dbReference type="Proteomes" id="UP000014136"/>
    </source>
</evidence>
<evidence type="ECO:0000256" key="3">
    <source>
        <dbReference type="ARBA" id="ARBA00022500"/>
    </source>
</evidence>
<dbReference type="PATRIC" id="fig|1139996.3.peg.92"/>
<dbReference type="AlphaFoldDB" id="S0NFH6"/>
<dbReference type="SMART" id="SM00283">
    <property type="entry name" value="MA"/>
    <property type="match status" value="1"/>
</dbReference>
<evidence type="ECO:0000256" key="6">
    <source>
        <dbReference type="ARBA" id="ARBA00023136"/>
    </source>
</evidence>
<gene>
    <name evidence="11" type="ORF">OMQ_00101</name>
</gene>
<feature type="domain" description="Methyl-accepting transducer" evidence="10">
    <location>
        <begin position="392"/>
        <end position="649"/>
    </location>
</feature>
<dbReference type="Pfam" id="PF02743">
    <property type="entry name" value="dCache_1"/>
    <property type="match status" value="1"/>
</dbReference>
<dbReference type="SUPFAM" id="SSF58104">
    <property type="entry name" value="Methyl-accepting chemotaxis protein (MCP) signaling domain"/>
    <property type="match status" value="1"/>
</dbReference>
<evidence type="ECO:0000256" key="9">
    <source>
        <dbReference type="SAM" id="Phobius"/>
    </source>
</evidence>
<reference evidence="11 12" key="1">
    <citation type="submission" date="2013-03" db="EMBL/GenBank/DDBJ databases">
        <title>The Genome Sequence of Enterococcus saccharolyticus ATCC_43076 (Illumina only assembly).</title>
        <authorList>
            <consortium name="The Broad Institute Genomics Platform"/>
            <consortium name="The Broad Institute Genome Sequencing Center for Infectious Disease"/>
            <person name="Earl A."/>
            <person name="Russ C."/>
            <person name="Gilmore M."/>
            <person name="Surin D."/>
            <person name="Walker B."/>
            <person name="Young S."/>
            <person name="Zeng Q."/>
            <person name="Gargeya S."/>
            <person name="Fitzgerald M."/>
            <person name="Haas B."/>
            <person name="Abouelleil A."/>
            <person name="Allen A.W."/>
            <person name="Alvarado L."/>
            <person name="Arachchi H.M."/>
            <person name="Berlin A.M."/>
            <person name="Chapman S.B."/>
            <person name="Gainer-Dewar J."/>
            <person name="Goldberg J."/>
            <person name="Griggs A."/>
            <person name="Gujja S."/>
            <person name="Hansen M."/>
            <person name="Howarth C."/>
            <person name="Imamovic A."/>
            <person name="Ireland A."/>
            <person name="Larimer J."/>
            <person name="McCowan C."/>
            <person name="Murphy C."/>
            <person name="Pearson M."/>
            <person name="Poon T.W."/>
            <person name="Priest M."/>
            <person name="Roberts A."/>
            <person name="Saif S."/>
            <person name="Shea T."/>
            <person name="Sisk P."/>
            <person name="Sykes S."/>
            <person name="Wortman J."/>
            <person name="Nusbaum C."/>
            <person name="Birren B."/>
        </authorList>
    </citation>
    <scope>NUCLEOTIDE SEQUENCE [LARGE SCALE GENOMIC DNA]</scope>
    <source>
        <strain evidence="11 12">ATCC 43076</strain>
    </source>
</reference>
<dbReference type="STRING" id="41997.RV16_GL002312"/>
<dbReference type="PANTHER" id="PTHR32089">
    <property type="entry name" value="METHYL-ACCEPTING CHEMOTAXIS PROTEIN MCPB"/>
    <property type="match status" value="1"/>
</dbReference>
<organism evidence="11 12">
    <name type="scientific">Enterococcus saccharolyticus subsp. saccharolyticus ATCC 43076</name>
    <dbReference type="NCBI Taxonomy" id="1139996"/>
    <lineage>
        <taxon>Bacteria</taxon>
        <taxon>Bacillati</taxon>
        <taxon>Bacillota</taxon>
        <taxon>Bacilli</taxon>
        <taxon>Lactobacillales</taxon>
        <taxon>Enterococcaceae</taxon>
        <taxon>Enterococcus</taxon>
    </lineage>
</organism>
<comment type="subcellular location">
    <subcellularLocation>
        <location evidence="1">Cell membrane</location>
        <topology evidence="1">Multi-pass membrane protein</topology>
    </subcellularLocation>
</comment>
<dbReference type="Pfam" id="PF00015">
    <property type="entry name" value="MCPsignal"/>
    <property type="match status" value="1"/>
</dbReference>
<dbReference type="eggNOG" id="COG0840">
    <property type="taxonomic scope" value="Bacteria"/>
</dbReference>
<dbReference type="SUPFAM" id="SSF103190">
    <property type="entry name" value="Sensory domain-like"/>
    <property type="match status" value="1"/>
</dbReference>
<dbReference type="Gene3D" id="3.30.450.20">
    <property type="entry name" value="PAS domain"/>
    <property type="match status" value="2"/>
</dbReference>
<name>S0NFH6_9ENTE</name>
<keyword evidence="3" id="KW-0145">Chemotaxis</keyword>
<accession>S0NFH6</accession>
<evidence type="ECO:0000256" key="1">
    <source>
        <dbReference type="ARBA" id="ARBA00004651"/>
    </source>
</evidence>
<keyword evidence="6 9" id="KW-0472">Membrane</keyword>
<dbReference type="RefSeq" id="WP_016173913.1">
    <property type="nucleotide sequence ID" value="NZ_KE136389.1"/>
</dbReference>
<protein>
    <recommendedName>
        <fullName evidence="10">Methyl-accepting transducer domain-containing protein</fullName>
    </recommendedName>
</protein>
<dbReference type="EMBL" id="AHYT01000001">
    <property type="protein sequence ID" value="EOT30398.1"/>
    <property type="molecule type" value="Genomic_DNA"/>
</dbReference>
<keyword evidence="4 9" id="KW-0812">Transmembrane</keyword>
<dbReference type="Gene3D" id="1.10.287.950">
    <property type="entry name" value="Methyl-accepting chemotaxis protein"/>
    <property type="match status" value="1"/>
</dbReference>
<dbReference type="InterPro" id="IPR004089">
    <property type="entry name" value="MCPsignal_dom"/>
</dbReference>
<evidence type="ECO:0000259" key="10">
    <source>
        <dbReference type="PROSITE" id="PS50111"/>
    </source>
</evidence>
<evidence type="ECO:0000256" key="8">
    <source>
        <dbReference type="PROSITE-ProRule" id="PRU00284"/>
    </source>
</evidence>
<dbReference type="OrthoDB" id="9760371at2"/>
<dbReference type="GO" id="GO:0006935">
    <property type="term" value="P:chemotaxis"/>
    <property type="evidence" value="ECO:0007669"/>
    <property type="project" value="UniProtKB-KW"/>
</dbReference>
<evidence type="ECO:0000256" key="4">
    <source>
        <dbReference type="ARBA" id="ARBA00022692"/>
    </source>
</evidence>